<keyword evidence="2" id="KW-1185">Reference proteome</keyword>
<dbReference type="AlphaFoldDB" id="A0A4C1T6I2"/>
<comment type="caution">
    <text evidence="1">The sequence shown here is derived from an EMBL/GenBank/DDBJ whole genome shotgun (WGS) entry which is preliminary data.</text>
</comment>
<organism evidence="1 2">
    <name type="scientific">Eumeta variegata</name>
    <name type="common">Bagworm moth</name>
    <name type="synonym">Eumeta japonica</name>
    <dbReference type="NCBI Taxonomy" id="151549"/>
    <lineage>
        <taxon>Eukaryota</taxon>
        <taxon>Metazoa</taxon>
        <taxon>Ecdysozoa</taxon>
        <taxon>Arthropoda</taxon>
        <taxon>Hexapoda</taxon>
        <taxon>Insecta</taxon>
        <taxon>Pterygota</taxon>
        <taxon>Neoptera</taxon>
        <taxon>Endopterygota</taxon>
        <taxon>Lepidoptera</taxon>
        <taxon>Glossata</taxon>
        <taxon>Ditrysia</taxon>
        <taxon>Tineoidea</taxon>
        <taxon>Psychidae</taxon>
        <taxon>Oiketicinae</taxon>
        <taxon>Eumeta</taxon>
    </lineage>
</organism>
<sequence>MFPKFRPRPGTVTRGDVKADESGFSARTENLGLAWVIYDSVPIREASPTMRADEECTIKTTHELLIRLKSIEANKKNGKTNNFTDGRETFVLMIAYVPFKLKLVKVNLNLYKSNKNPPKSIARGGGYGFQRYALYLAAESGDLLRAAFATAGARAARPHDGLNVKFYDRQMKRRRVMSRAAGLGRCPDELITADRRGRL</sequence>
<evidence type="ECO:0000313" key="1">
    <source>
        <dbReference type="EMBL" id="GBP09796.1"/>
    </source>
</evidence>
<protein>
    <submittedName>
        <fullName evidence="1">Uncharacterized protein</fullName>
    </submittedName>
</protein>
<gene>
    <name evidence="1" type="ORF">EVAR_81071_1</name>
</gene>
<proteinExistence type="predicted"/>
<name>A0A4C1T6I2_EUMVA</name>
<reference evidence="1 2" key="1">
    <citation type="journal article" date="2019" name="Commun. Biol.">
        <title>The bagworm genome reveals a unique fibroin gene that provides high tensile strength.</title>
        <authorList>
            <person name="Kono N."/>
            <person name="Nakamura H."/>
            <person name="Ohtoshi R."/>
            <person name="Tomita M."/>
            <person name="Numata K."/>
            <person name="Arakawa K."/>
        </authorList>
    </citation>
    <scope>NUCLEOTIDE SEQUENCE [LARGE SCALE GENOMIC DNA]</scope>
</reference>
<evidence type="ECO:0000313" key="2">
    <source>
        <dbReference type="Proteomes" id="UP000299102"/>
    </source>
</evidence>
<dbReference type="Proteomes" id="UP000299102">
    <property type="component" value="Unassembled WGS sequence"/>
</dbReference>
<dbReference type="EMBL" id="BGZK01000037">
    <property type="protein sequence ID" value="GBP09796.1"/>
    <property type="molecule type" value="Genomic_DNA"/>
</dbReference>
<accession>A0A4C1T6I2</accession>